<dbReference type="InterPro" id="IPR052035">
    <property type="entry name" value="ZnF_BED_domain_contain"/>
</dbReference>
<dbReference type="InterPro" id="IPR012337">
    <property type="entry name" value="RNaseH-like_sf"/>
</dbReference>
<evidence type="ECO:0000256" key="6">
    <source>
        <dbReference type="SAM" id="Coils"/>
    </source>
</evidence>
<dbReference type="Proteomes" id="UP000250235">
    <property type="component" value="Unassembled WGS sequence"/>
</dbReference>
<keyword evidence="2" id="KW-0479">Metal-binding</keyword>
<dbReference type="PANTHER" id="PTHR46481:SF10">
    <property type="entry name" value="ZINC FINGER BED DOMAIN-CONTAINING PROTEIN 39"/>
    <property type="match status" value="1"/>
</dbReference>
<dbReference type="PANTHER" id="PTHR46481">
    <property type="entry name" value="ZINC FINGER BED DOMAIN-CONTAINING PROTEIN 4"/>
    <property type="match status" value="1"/>
</dbReference>
<name>A0A2Z7BGY2_9LAMI</name>
<evidence type="ECO:0000256" key="3">
    <source>
        <dbReference type="ARBA" id="ARBA00022771"/>
    </source>
</evidence>
<reference evidence="7 8" key="1">
    <citation type="journal article" date="2015" name="Proc. Natl. Acad. Sci. U.S.A.">
        <title>The resurrection genome of Boea hygrometrica: A blueprint for survival of dehydration.</title>
        <authorList>
            <person name="Xiao L."/>
            <person name="Yang G."/>
            <person name="Zhang L."/>
            <person name="Yang X."/>
            <person name="Zhao S."/>
            <person name="Ji Z."/>
            <person name="Zhou Q."/>
            <person name="Hu M."/>
            <person name="Wang Y."/>
            <person name="Chen M."/>
            <person name="Xu Y."/>
            <person name="Jin H."/>
            <person name="Xiao X."/>
            <person name="Hu G."/>
            <person name="Bao F."/>
            <person name="Hu Y."/>
            <person name="Wan P."/>
            <person name="Li L."/>
            <person name="Deng X."/>
            <person name="Kuang T."/>
            <person name="Xiang C."/>
            <person name="Zhu J.K."/>
            <person name="Oliver M.J."/>
            <person name="He Y."/>
        </authorList>
    </citation>
    <scope>NUCLEOTIDE SEQUENCE [LARGE SCALE GENOMIC DNA]</scope>
    <source>
        <strain evidence="8">cv. XS01</strain>
    </source>
</reference>
<keyword evidence="5" id="KW-0539">Nucleus</keyword>
<gene>
    <name evidence="7" type="ORF">F511_12331</name>
</gene>
<evidence type="ECO:0000256" key="1">
    <source>
        <dbReference type="ARBA" id="ARBA00004123"/>
    </source>
</evidence>
<evidence type="ECO:0000256" key="5">
    <source>
        <dbReference type="ARBA" id="ARBA00023242"/>
    </source>
</evidence>
<evidence type="ECO:0000256" key="2">
    <source>
        <dbReference type="ARBA" id="ARBA00022723"/>
    </source>
</evidence>
<sequence length="575" mass="66541">KEALISQISSISCRVSLTTDIWTNIKSQSYLVVTCHWIDETWKMQKRILSLDVLDSSHSGFTIVLYVLNTAKVFGIQNKIMSITLDNASAYNSALRYLKDSLKPILDGELLHVRCACHVINLCVKCAFDDVFGTVIEKFKVCGKLLRERRYGRDWKQLYISSGVRFKKFLQPIESRWNSLYHLLSTLLRFKDLVTPFYNNIAAEALLLTESDWDVLTQCVSLLEIFKEEIEKFSGIHYSTAPMFLPLIFNMFFTIIEFRENSHLHFFVSSMEDKFFKYWETIPLVDGLAALFDPSQGQVAFNIFFDYYAKFLGKNVDDQKKSIMHSLQELFDLYANEQSTPSKQPEPEERSTQQGEMGALSFYQNFKRQKFNGKSVTRLNSNEIQLYLSQYFETPKKFDASRKKFDEAMGRHAEKVARLEELEVLRAQDEVVAATQRKELEAELAAEKEARAAEKRALGAELERANARAERVKEDFLKSPKFDSLLAKKAWGYFKDGFWGCLAQFHSNGYSEEEHPASFLNLQQALENLAMMMTPRTRRKNKRREKLVMTPRPTPQTPLSPNLFQCNILTTLMKS</sequence>
<feature type="coiled-coil region" evidence="6">
    <location>
        <begin position="437"/>
        <end position="475"/>
    </location>
</feature>
<keyword evidence="3" id="KW-0863">Zinc-finger</keyword>
<keyword evidence="4" id="KW-0862">Zinc</keyword>
<protein>
    <recommendedName>
        <fullName evidence="9">DUF659 domain-containing protein</fullName>
    </recommendedName>
</protein>
<dbReference type="OrthoDB" id="1514276at2759"/>
<dbReference type="GO" id="GO:0005634">
    <property type="term" value="C:nucleus"/>
    <property type="evidence" value="ECO:0007669"/>
    <property type="project" value="UniProtKB-SubCell"/>
</dbReference>
<dbReference type="SUPFAM" id="SSF53098">
    <property type="entry name" value="Ribonuclease H-like"/>
    <property type="match status" value="1"/>
</dbReference>
<keyword evidence="6" id="KW-0175">Coiled coil</keyword>
<organism evidence="7 8">
    <name type="scientific">Dorcoceras hygrometricum</name>
    <dbReference type="NCBI Taxonomy" id="472368"/>
    <lineage>
        <taxon>Eukaryota</taxon>
        <taxon>Viridiplantae</taxon>
        <taxon>Streptophyta</taxon>
        <taxon>Embryophyta</taxon>
        <taxon>Tracheophyta</taxon>
        <taxon>Spermatophyta</taxon>
        <taxon>Magnoliopsida</taxon>
        <taxon>eudicotyledons</taxon>
        <taxon>Gunneridae</taxon>
        <taxon>Pentapetalae</taxon>
        <taxon>asterids</taxon>
        <taxon>lamiids</taxon>
        <taxon>Lamiales</taxon>
        <taxon>Gesneriaceae</taxon>
        <taxon>Didymocarpoideae</taxon>
        <taxon>Trichosporeae</taxon>
        <taxon>Loxocarpinae</taxon>
        <taxon>Dorcoceras</taxon>
    </lineage>
</organism>
<keyword evidence="8" id="KW-1185">Reference proteome</keyword>
<accession>A0A2Z7BGY2</accession>
<feature type="non-terminal residue" evidence="7">
    <location>
        <position position="1"/>
    </location>
</feature>
<evidence type="ECO:0000313" key="7">
    <source>
        <dbReference type="EMBL" id="KZV33632.1"/>
    </source>
</evidence>
<dbReference type="EMBL" id="KV005707">
    <property type="protein sequence ID" value="KZV33632.1"/>
    <property type="molecule type" value="Genomic_DNA"/>
</dbReference>
<evidence type="ECO:0008006" key="9">
    <source>
        <dbReference type="Google" id="ProtNLM"/>
    </source>
</evidence>
<evidence type="ECO:0000256" key="4">
    <source>
        <dbReference type="ARBA" id="ARBA00022833"/>
    </source>
</evidence>
<proteinExistence type="predicted"/>
<dbReference type="AlphaFoldDB" id="A0A2Z7BGY2"/>
<evidence type="ECO:0000313" key="8">
    <source>
        <dbReference type="Proteomes" id="UP000250235"/>
    </source>
</evidence>
<comment type="subcellular location">
    <subcellularLocation>
        <location evidence="1">Nucleus</location>
    </subcellularLocation>
</comment>
<dbReference type="GO" id="GO:0008270">
    <property type="term" value="F:zinc ion binding"/>
    <property type="evidence" value="ECO:0007669"/>
    <property type="project" value="UniProtKB-KW"/>
</dbReference>